<organism evidence="2 3">
    <name type="scientific">Natrinema pallidum</name>
    <dbReference type="NCBI Taxonomy" id="69527"/>
    <lineage>
        <taxon>Archaea</taxon>
        <taxon>Methanobacteriati</taxon>
        <taxon>Methanobacteriota</taxon>
        <taxon>Stenosarchaea group</taxon>
        <taxon>Halobacteria</taxon>
        <taxon>Halobacteriales</taxon>
        <taxon>Natrialbaceae</taxon>
        <taxon>Natrinema</taxon>
    </lineage>
</organism>
<protein>
    <submittedName>
        <fullName evidence="2">Uncharacterized protein</fullName>
    </submittedName>
</protein>
<evidence type="ECO:0000256" key="1">
    <source>
        <dbReference type="SAM" id="Phobius"/>
    </source>
</evidence>
<keyword evidence="1" id="KW-0472">Membrane</keyword>
<feature type="transmembrane region" description="Helical" evidence="1">
    <location>
        <begin position="12"/>
        <end position="30"/>
    </location>
</feature>
<feature type="transmembrane region" description="Helical" evidence="1">
    <location>
        <begin position="147"/>
        <end position="167"/>
    </location>
</feature>
<evidence type="ECO:0000313" key="3">
    <source>
        <dbReference type="Proteomes" id="UP000307562"/>
    </source>
</evidence>
<accession>A0A4P9TGI8</accession>
<keyword evidence="1" id="KW-1133">Transmembrane helix</keyword>
<evidence type="ECO:0000313" key="2">
    <source>
        <dbReference type="EMBL" id="QCW03976.1"/>
    </source>
</evidence>
<gene>
    <name evidence="2" type="ORF">FGF80_12330</name>
</gene>
<dbReference type="GeneID" id="96156794"/>
<dbReference type="RefSeq" id="WP_138654326.1">
    <property type="nucleotide sequence ID" value="NZ_CP040637.1"/>
</dbReference>
<reference evidence="3" key="1">
    <citation type="submission" date="2019-05" db="EMBL/GenBank/DDBJ databases">
        <title>Complete Genome Sequence and Methylation Pattern of the Halophilic Archaeon Natrinema pallidum BOL6-1.</title>
        <authorList>
            <person name="DasSarma P."/>
            <person name="DasSarma B.P."/>
            <person name="DasSarma S.L."/>
            <person name="Martinez F.L."/>
            <person name="Guzman D."/>
            <person name="Roberts R.J."/>
            <person name="DasSarma S."/>
        </authorList>
    </citation>
    <scope>NUCLEOTIDE SEQUENCE [LARGE SCALE GENOMIC DNA]</scope>
    <source>
        <strain evidence="3">BOL6-1</strain>
    </source>
</reference>
<dbReference type="EMBL" id="CP040637">
    <property type="protein sequence ID" value="QCW03976.1"/>
    <property type="molecule type" value="Genomic_DNA"/>
</dbReference>
<keyword evidence="3" id="KW-1185">Reference proteome</keyword>
<keyword evidence="1" id="KW-0812">Transmembrane</keyword>
<feature type="transmembrane region" description="Helical" evidence="1">
    <location>
        <begin position="36"/>
        <end position="56"/>
    </location>
</feature>
<feature type="transmembrane region" description="Helical" evidence="1">
    <location>
        <begin position="187"/>
        <end position="206"/>
    </location>
</feature>
<dbReference type="KEGG" id="npl:FGF80_12330"/>
<proteinExistence type="predicted"/>
<dbReference type="AlphaFoldDB" id="A0A4P9TGI8"/>
<name>A0A4P9TGI8_9EURY</name>
<sequence>MPIQQLTTYDIIVDTLPGAFLLLLLVPLLPEEAVEVISGTKIAASVIIVGAGYIVGRLIHTVGPGFDDVDIPKKSSTDDEIAWLVVSKLADRIFVPPENLKGNELEKERLDFIEENIDDIVKYGQSLLYSEETLYGRYEMLSTFFRNLHYSFSLIALLYLVWGLSSSISGTYSIQFTEYSTAVPTKFYFLGFILGATIAIICKVGWDTFIDRKSDAFVHDIHQKLDLQHSSGAKATNSK</sequence>
<dbReference type="Proteomes" id="UP000307562">
    <property type="component" value="Chromosome"/>
</dbReference>